<dbReference type="PANTHER" id="PTHR33731:SF17">
    <property type="entry name" value="ORGAN-SPECIFIC PROTEIN P4-LIKE"/>
    <property type="match status" value="1"/>
</dbReference>
<dbReference type="InterPro" id="IPR024489">
    <property type="entry name" value="Organ_specific_prot"/>
</dbReference>
<protein>
    <submittedName>
        <fullName evidence="2">Uncharacterized protein</fullName>
    </submittedName>
</protein>
<feature type="region of interest" description="Disordered" evidence="1">
    <location>
        <begin position="77"/>
        <end position="97"/>
    </location>
</feature>
<accession>A0AAV6K661</accession>
<dbReference type="EMBL" id="JACTNZ010000005">
    <property type="protein sequence ID" value="KAG5547920.1"/>
    <property type="molecule type" value="Genomic_DNA"/>
</dbReference>
<gene>
    <name evidence="2" type="ORF">RHGRI_013563</name>
</gene>
<dbReference type="AlphaFoldDB" id="A0AAV6K661"/>
<name>A0AAV6K661_9ERIC</name>
<keyword evidence="3" id="KW-1185">Reference proteome</keyword>
<reference evidence="2" key="1">
    <citation type="submission" date="2020-08" db="EMBL/GenBank/DDBJ databases">
        <title>Plant Genome Project.</title>
        <authorList>
            <person name="Zhang R.-G."/>
        </authorList>
    </citation>
    <scope>NUCLEOTIDE SEQUENCE</scope>
    <source>
        <strain evidence="2">WSP0</strain>
        <tissue evidence="2">Leaf</tissue>
    </source>
</reference>
<dbReference type="PANTHER" id="PTHR33731">
    <property type="entry name" value="PROTEIN, PUTATIVE-RELATED"/>
    <property type="match status" value="1"/>
</dbReference>
<proteinExistence type="predicted"/>
<evidence type="ECO:0000256" key="1">
    <source>
        <dbReference type="SAM" id="MobiDB-lite"/>
    </source>
</evidence>
<feature type="compositionally biased region" description="Basic and acidic residues" evidence="1">
    <location>
        <begin position="77"/>
        <end position="96"/>
    </location>
</feature>
<sequence>MKNSRNYAYVDKLINFCFLVENQVAKSSDARKDPAAAPADYLKNPAAEAAADYWKSMMKGEPMPRAIEEILVHDHGAEISVSKQKDEKKEKKRWDPSKISMAHFKRDFDTAPNMIIYHSHSHMGHDDQTHEKSLVKGRAGVIEVSE</sequence>
<evidence type="ECO:0000313" key="3">
    <source>
        <dbReference type="Proteomes" id="UP000823749"/>
    </source>
</evidence>
<dbReference type="Proteomes" id="UP000823749">
    <property type="component" value="Chromosome 5"/>
</dbReference>
<dbReference type="Pfam" id="PF10950">
    <property type="entry name" value="Organ_specific"/>
    <property type="match status" value="1"/>
</dbReference>
<organism evidence="2 3">
    <name type="scientific">Rhododendron griersonianum</name>
    <dbReference type="NCBI Taxonomy" id="479676"/>
    <lineage>
        <taxon>Eukaryota</taxon>
        <taxon>Viridiplantae</taxon>
        <taxon>Streptophyta</taxon>
        <taxon>Embryophyta</taxon>
        <taxon>Tracheophyta</taxon>
        <taxon>Spermatophyta</taxon>
        <taxon>Magnoliopsida</taxon>
        <taxon>eudicotyledons</taxon>
        <taxon>Gunneridae</taxon>
        <taxon>Pentapetalae</taxon>
        <taxon>asterids</taxon>
        <taxon>Ericales</taxon>
        <taxon>Ericaceae</taxon>
        <taxon>Ericoideae</taxon>
        <taxon>Rhodoreae</taxon>
        <taxon>Rhododendron</taxon>
    </lineage>
</organism>
<comment type="caution">
    <text evidence="2">The sequence shown here is derived from an EMBL/GenBank/DDBJ whole genome shotgun (WGS) entry which is preliminary data.</text>
</comment>
<evidence type="ECO:0000313" key="2">
    <source>
        <dbReference type="EMBL" id="KAG5547920.1"/>
    </source>
</evidence>